<evidence type="ECO:0000256" key="6">
    <source>
        <dbReference type="HAMAP-Rule" id="MF_01251"/>
    </source>
</evidence>
<dbReference type="InterPro" id="IPR024560">
    <property type="entry name" value="UPF0313_C"/>
</dbReference>
<dbReference type="OrthoDB" id="9803479at2"/>
<proteinExistence type="inferred from homology"/>
<dbReference type="EMBL" id="CZBE01000003">
    <property type="protein sequence ID" value="CUP38692.1"/>
    <property type="molecule type" value="Genomic_DNA"/>
</dbReference>
<dbReference type="SFLD" id="SFLDG01082">
    <property type="entry name" value="B12-binding_domain_containing"/>
    <property type="match status" value="1"/>
</dbReference>
<protein>
    <submittedName>
        <fullName evidence="9">Uncharacterized radical SAM protein YgiQ</fullName>
    </submittedName>
</protein>
<evidence type="ECO:0000256" key="3">
    <source>
        <dbReference type="ARBA" id="ARBA00022723"/>
    </source>
</evidence>
<dbReference type="Pfam" id="PF11842">
    <property type="entry name" value="DUF3362"/>
    <property type="match status" value="1"/>
</dbReference>
<dbReference type="GO" id="GO:0005506">
    <property type="term" value="F:iron ion binding"/>
    <property type="evidence" value="ECO:0007669"/>
    <property type="project" value="UniProtKB-UniRule"/>
</dbReference>
<dbReference type="SFLD" id="SFLDG01069">
    <property type="entry name" value="UPF0313"/>
    <property type="match status" value="1"/>
</dbReference>
<evidence type="ECO:0000313" key="10">
    <source>
        <dbReference type="Proteomes" id="UP000095765"/>
    </source>
</evidence>
<dbReference type="GO" id="GO:0051539">
    <property type="term" value="F:4 iron, 4 sulfur cluster binding"/>
    <property type="evidence" value="ECO:0007669"/>
    <property type="project" value="UniProtKB-KW"/>
</dbReference>
<evidence type="ECO:0000259" key="8">
    <source>
        <dbReference type="PROSITE" id="PS51918"/>
    </source>
</evidence>
<dbReference type="Gene3D" id="3.80.30.20">
    <property type="entry name" value="tm_1862 like domain"/>
    <property type="match status" value="1"/>
</dbReference>
<dbReference type="InterPro" id="IPR023404">
    <property type="entry name" value="rSAM_horseshoe"/>
</dbReference>
<feature type="binding site" evidence="6">
    <location>
        <position position="310"/>
    </location>
    <ligand>
        <name>[4Fe-4S] cluster</name>
        <dbReference type="ChEBI" id="CHEBI:49883"/>
        <note>4Fe-4S-S-AdoMet</note>
    </ligand>
</feature>
<dbReference type="PROSITE" id="PS51918">
    <property type="entry name" value="RADICAL_SAM"/>
    <property type="match status" value="1"/>
</dbReference>
<dbReference type="Proteomes" id="UP000095765">
    <property type="component" value="Unassembled WGS sequence"/>
</dbReference>
<organism evidence="9 10">
    <name type="scientific">Anaerotruncus colihominis</name>
    <dbReference type="NCBI Taxonomy" id="169435"/>
    <lineage>
        <taxon>Bacteria</taxon>
        <taxon>Bacillati</taxon>
        <taxon>Bacillota</taxon>
        <taxon>Clostridia</taxon>
        <taxon>Eubacteriales</taxon>
        <taxon>Oscillospiraceae</taxon>
        <taxon>Anaerotruncus</taxon>
    </lineage>
</organism>
<evidence type="ECO:0000256" key="2">
    <source>
        <dbReference type="ARBA" id="ARBA00022691"/>
    </source>
</evidence>
<feature type="binding site" evidence="6">
    <location>
        <position position="307"/>
    </location>
    <ligand>
        <name>[4Fe-4S] cluster</name>
        <dbReference type="ChEBI" id="CHEBI:49883"/>
        <note>4Fe-4S-S-AdoMet</note>
    </ligand>
</feature>
<keyword evidence="5 6" id="KW-0411">Iron-sulfur</keyword>
<dbReference type="RefSeq" id="WP_055244107.1">
    <property type="nucleotide sequence ID" value="NZ_CABIWA010000006.1"/>
</dbReference>
<comment type="similarity">
    <text evidence="6">Belongs to the UPF0313 family.</text>
</comment>
<keyword evidence="4 6" id="KW-0408">Iron</keyword>
<sequence>MFLPLTPQEMQARGWERPDFICVTGDAYVDHPSFGIAIVSRLLESLGYRVAMIAQPVTDGDYMRFGSPKYGWWVTGGNIDSMVAHYTAAKRRRSDDAYTPGGRAGRRPDRAATVYCRRIRALYPDAQIVTGGLESSMRRFAHYDYWSDTVMPSILVDSGADLLIYGMGEKQTELIARALADGVPARAIRCRGICYLTNQLDLPTDAVSVASYAKVRDNKLSFAKATRTLMDEQDAVRGRKIIQKQSDDVFLVQTEPMPPLTTEELDAVFALPFERMYHPSYEAQGGVDAIKEVEFSIMHNRGCFGGCNFCSIAFHQGRAVTCRSRESVVAEAKRFVKNPRFKGIISDVGGPSANFRHPSCQKQLTKGLCADRKCLAPKPCPALRADHAEYLSILRELREIPGVRRVFVRSGLRYDYMMLEKDDTFMRELLQHHVSGQLKVAPEHCSAHVLDCMGKPHIEVYEQFADRFYRLTKQIGKEQYLVPYLISSHPGSTLRDAVNLAVFLKKHRIRPEQVQDFYPTPGSISTCMFYTGLDPYTLKEVFVPRAPEDKKLQRALLQYYKPENRRLVETALRRAGRTDLFAFFGLARTAPAPDKTSRRPKAPRPGQTPKGRNIRR</sequence>
<dbReference type="InterPro" id="IPR013704">
    <property type="entry name" value="UPF0313_N"/>
</dbReference>
<dbReference type="SFLD" id="SFLDS00029">
    <property type="entry name" value="Radical_SAM"/>
    <property type="match status" value="1"/>
</dbReference>
<evidence type="ECO:0000256" key="1">
    <source>
        <dbReference type="ARBA" id="ARBA00022485"/>
    </source>
</evidence>
<keyword evidence="1 6" id="KW-0004">4Fe-4S</keyword>
<dbReference type="PANTHER" id="PTHR32331:SF0">
    <property type="entry name" value="UPF0313 PROTEIN YGIQ"/>
    <property type="match status" value="1"/>
</dbReference>
<dbReference type="PANTHER" id="PTHR32331">
    <property type="entry name" value="UPF0313 PROTEIN YGIQ"/>
    <property type="match status" value="1"/>
</dbReference>
<evidence type="ECO:0000313" key="9">
    <source>
        <dbReference type="EMBL" id="CUP38692.1"/>
    </source>
</evidence>
<dbReference type="InterPro" id="IPR022946">
    <property type="entry name" value="UPF0313"/>
</dbReference>
<dbReference type="GO" id="GO:0003824">
    <property type="term" value="F:catalytic activity"/>
    <property type="evidence" value="ECO:0007669"/>
    <property type="project" value="InterPro"/>
</dbReference>
<dbReference type="SMART" id="SM00729">
    <property type="entry name" value="Elp3"/>
    <property type="match status" value="1"/>
</dbReference>
<comment type="cofactor">
    <cofactor evidence="6">
        <name>[4Fe-4S] cluster</name>
        <dbReference type="ChEBI" id="CHEBI:49883"/>
    </cofactor>
    <text evidence="6">Binds 1 [4Fe-4S] cluster. The cluster is coordinated with 3 cysteines and an exchangeable S-adenosyl-L-methionine.</text>
</comment>
<dbReference type="InterPro" id="IPR007197">
    <property type="entry name" value="rSAM"/>
</dbReference>
<feature type="binding site" evidence="6">
    <location>
        <position position="303"/>
    </location>
    <ligand>
        <name>[4Fe-4S] cluster</name>
        <dbReference type="ChEBI" id="CHEBI:49883"/>
        <note>4Fe-4S-S-AdoMet</note>
    </ligand>
</feature>
<evidence type="ECO:0000256" key="7">
    <source>
        <dbReference type="SAM" id="MobiDB-lite"/>
    </source>
</evidence>
<dbReference type="Pfam" id="PF08497">
    <property type="entry name" value="Radical_SAM_N"/>
    <property type="match status" value="1"/>
</dbReference>
<name>A0A174MQL0_9FIRM</name>
<dbReference type="HAMAP" id="MF_01251">
    <property type="entry name" value="UPF0313"/>
    <property type="match status" value="1"/>
</dbReference>
<gene>
    <name evidence="9" type="ORF">ERS852551_00647</name>
</gene>
<feature type="domain" description="Radical SAM core" evidence="8">
    <location>
        <begin position="288"/>
        <end position="561"/>
    </location>
</feature>
<dbReference type="InterPro" id="IPR006638">
    <property type="entry name" value="Elp3/MiaA/NifB-like_rSAM"/>
</dbReference>
<reference evidence="9 10" key="1">
    <citation type="submission" date="2015-09" db="EMBL/GenBank/DDBJ databases">
        <authorList>
            <consortium name="Pathogen Informatics"/>
        </authorList>
    </citation>
    <scope>NUCLEOTIDE SEQUENCE [LARGE SCALE GENOMIC DNA]</scope>
    <source>
        <strain evidence="9 10">2789STDY5834939</strain>
    </source>
</reference>
<dbReference type="SUPFAM" id="SSF102114">
    <property type="entry name" value="Radical SAM enzymes"/>
    <property type="match status" value="1"/>
</dbReference>
<dbReference type="NCBIfam" id="TIGR03904">
    <property type="entry name" value="SAM_YgiQ"/>
    <property type="match status" value="1"/>
</dbReference>
<accession>A0A174MQL0</accession>
<keyword evidence="3 6" id="KW-0479">Metal-binding</keyword>
<feature type="region of interest" description="Disordered" evidence="7">
    <location>
        <begin position="591"/>
        <end position="616"/>
    </location>
</feature>
<evidence type="ECO:0000256" key="5">
    <source>
        <dbReference type="ARBA" id="ARBA00023014"/>
    </source>
</evidence>
<dbReference type="AlphaFoldDB" id="A0A174MQL0"/>
<dbReference type="InterPro" id="IPR058240">
    <property type="entry name" value="rSAM_sf"/>
</dbReference>
<evidence type="ECO:0000256" key="4">
    <source>
        <dbReference type="ARBA" id="ARBA00023004"/>
    </source>
</evidence>
<keyword evidence="2 6" id="KW-0949">S-adenosyl-L-methionine</keyword>